<comment type="function">
    <text evidence="1">Has phosphodiesterase (PDE) activity against cyclic-di-AMP (c-di-AMP).</text>
</comment>
<dbReference type="EC" id="3.1.4.-" evidence="1"/>
<feature type="binding site" evidence="2">
    <location>
        <position position="472"/>
    </location>
    <ligand>
        <name>Mn(2+)</name>
        <dbReference type="ChEBI" id="CHEBI:29035"/>
        <label>2</label>
    </ligand>
</feature>
<evidence type="ECO:0000256" key="3">
    <source>
        <dbReference type="SAM" id="Phobius"/>
    </source>
</evidence>
<keyword evidence="2" id="KW-0464">Manganese</keyword>
<dbReference type="AlphaFoldDB" id="A0A9D1VVC2"/>
<feature type="domain" description="DHHA1" evidence="5">
    <location>
        <begin position="600"/>
        <end position="674"/>
    </location>
</feature>
<comment type="similarity">
    <text evidence="1">Belongs to the GdpP/PdeA phosphodiesterase family.</text>
</comment>
<dbReference type="InterPro" id="IPR001667">
    <property type="entry name" value="DDH_dom"/>
</dbReference>
<dbReference type="InterPro" id="IPR003156">
    <property type="entry name" value="DHHA1_dom"/>
</dbReference>
<feature type="transmembrane region" description="Helical" evidence="3">
    <location>
        <begin position="21"/>
        <end position="37"/>
    </location>
</feature>
<comment type="subcellular location">
    <subcellularLocation>
        <location evidence="1">Cell membrane</location>
    </subcellularLocation>
</comment>
<dbReference type="InterPro" id="IPR014528">
    <property type="entry name" value="GdpP/PdeA"/>
</dbReference>
<dbReference type="Proteomes" id="UP000824243">
    <property type="component" value="Unassembled WGS sequence"/>
</dbReference>
<evidence type="ECO:0000259" key="5">
    <source>
        <dbReference type="Pfam" id="PF02272"/>
    </source>
</evidence>
<dbReference type="SUPFAM" id="SSF64182">
    <property type="entry name" value="DHH phosphoesterases"/>
    <property type="match status" value="1"/>
</dbReference>
<feature type="domain" description="DDH" evidence="4">
    <location>
        <begin position="368"/>
        <end position="524"/>
    </location>
</feature>
<evidence type="ECO:0000259" key="4">
    <source>
        <dbReference type="Pfam" id="PF01368"/>
    </source>
</evidence>
<keyword evidence="3" id="KW-1133">Transmembrane helix</keyword>
<dbReference type="PANTHER" id="PTHR47618">
    <property type="entry name" value="BIFUNCTIONAL OLIGORIBONUCLEASE AND PAP PHOSPHATASE NRNA"/>
    <property type="match status" value="1"/>
</dbReference>
<gene>
    <name evidence="6" type="ORF">H9981_01445</name>
</gene>
<dbReference type="Pfam" id="PF24898">
    <property type="entry name" value="GGDEF_GdpP"/>
    <property type="match status" value="1"/>
</dbReference>
<comment type="catalytic activity">
    <reaction evidence="1">
        <text>3',3'-c-di-AMP + H2O = 5'-O-phosphonoadenylyl-(3'-&gt;5')-adenosine + H(+)</text>
        <dbReference type="Rhea" id="RHEA:54420"/>
        <dbReference type="ChEBI" id="CHEBI:15377"/>
        <dbReference type="ChEBI" id="CHEBI:15378"/>
        <dbReference type="ChEBI" id="CHEBI:71500"/>
        <dbReference type="ChEBI" id="CHEBI:138171"/>
    </reaction>
</comment>
<evidence type="ECO:0000256" key="1">
    <source>
        <dbReference type="PIRNR" id="PIRNR026583"/>
    </source>
</evidence>
<dbReference type="InterPro" id="IPR051319">
    <property type="entry name" value="Oligoribo/pAp-PDE_c-di-AMP_PDE"/>
</dbReference>
<keyword evidence="2" id="KW-0479">Metal-binding</keyword>
<comment type="cofactor">
    <cofactor evidence="2">
        <name>Mn(2+)</name>
        <dbReference type="ChEBI" id="CHEBI:29035"/>
    </cofactor>
    <text evidence="2">For phosphodiesterase activity, probably binds 2 Mn(2+) per subunit.</text>
</comment>
<evidence type="ECO:0000256" key="2">
    <source>
        <dbReference type="PIRSR" id="PIRSR026583-50"/>
    </source>
</evidence>
<reference evidence="6" key="2">
    <citation type="submission" date="2021-04" db="EMBL/GenBank/DDBJ databases">
        <authorList>
            <person name="Gilroy R."/>
        </authorList>
    </citation>
    <scope>NUCLEOTIDE SEQUENCE</scope>
    <source>
        <strain evidence="6">ChiSjej5B23-15282</strain>
    </source>
</reference>
<feature type="binding site" evidence="2">
    <location>
        <position position="527"/>
    </location>
    <ligand>
        <name>Mn(2+)</name>
        <dbReference type="ChEBI" id="CHEBI:29035"/>
        <label>2</label>
    </ligand>
</feature>
<feature type="binding site" evidence="2">
    <location>
        <position position="448"/>
    </location>
    <ligand>
        <name>Mn(2+)</name>
        <dbReference type="ChEBI" id="CHEBI:29035"/>
        <label>1</label>
    </ligand>
</feature>
<dbReference type="PIRSF" id="PIRSF026583">
    <property type="entry name" value="YybT"/>
    <property type="match status" value="1"/>
</dbReference>
<dbReference type="GO" id="GO:0003676">
    <property type="term" value="F:nucleic acid binding"/>
    <property type="evidence" value="ECO:0007669"/>
    <property type="project" value="UniProtKB-UniRule"/>
</dbReference>
<keyword evidence="3" id="KW-0812">Transmembrane</keyword>
<dbReference type="GO" id="GO:0005886">
    <property type="term" value="C:plasma membrane"/>
    <property type="evidence" value="ECO:0007669"/>
    <property type="project" value="UniProtKB-SubCell"/>
</dbReference>
<sequence>MKKKKGMRLKGQLRMYMNWPLIMTILLVAMNLWLYMIDKKAGFMMSVFILVYLAIAGGLYFYNRSLILADLIQFSAQYKGIEHTLLKELAVPYAIALEDGRILWRNDAFDALMTQGPRKEKYLNKMIPDLHPGVFPKGDLDHSLMEVAYKDRDYQVELRRVSLQGFSQKEELLQIPEDEEFFVAVSMQDVTELNAYIRENEDQRMIAGLIYIDNYDEVMESVEEVRQSLLVALIDRKINKYIGDVDGIVKKMEKDKYFIVLKKESYKKIAEDKFSLLEEVKQVNIGNARSATLSIGLGLNTATYALSYQYARVAIDLALARGGDQAVIKDCNGITYFGGKKEQTAKNTRVKARVKAEALREFIVTKDQVMIMGHKIADPDSFGACMGIYRAAVSLEKKAHIIINTVTESVRPLYDEIAESPAYEDDIFLTSDQALDYFTDNTMVVVVDTNKPQMTECPELLRRSRMTAVLDHHRQSSNVIENAVLSYVEPYSSSSCEMVAEVLQYIADDIKIPSVEADCLYAGIMIDTRNFMNRTGVRTFEAAAFLRRCGADITRVRKMFRDDMASYRAKAEAMRRAEVYRKEYAIAECPGDIESPTVLAAQTANELLDISGIKASFVLTVYEGKIYLSARSIDEVNVQIIAEKLGGGGHINSAGAQFDHTNIQEVITILKETIDEMIEEGDI</sequence>
<feature type="binding site" evidence="2">
    <location>
        <position position="378"/>
    </location>
    <ligand>
        <name>Mn(2+)</name>
        <dbReference type="ChEBI" id="CHEBI:29035"/>
        <label>1</label>
    </ligand>
</feature>
<keyword evidence="1 3" id="KW-0472">Membrane</keyword>
<dbReference type="EMBL" id="DXFA01000024">
    <property type="protein sequence ID" value="HIX47675.1"/>
    <property type="molecule type" value="Genomic_DNA"/>
</dbReference>
<feature type="transmembrane region" description="Helical" evidence="3">
    <location>
        <begin position="43"/>
        <end position="62"/>
    </location>
</feature>
<feature type="binding site" evidence="2">
    <location>
        <position position="448"/>
    </location>
    <ligand>
        <name>Mn(2+)</name>
        <dbReference type="ChEBI" id="CHEBI:29035"/>
        <label>2</label>
    </ligand>
</feature>
<evidence type="ECO:0000313" key="6">
    <source>
        <dbReference type="EMBL" id="HIX47675.1"/>
    </source>
</evidence>
<protein>
    <recommendedName>
        <fullName evidence="1">Cyclic-di-AMP phosphodiesterase</fullName>
        <ecNumber evidence="1">3.1.4.-</ecNumber>
    </recommendedName>
</protein>
<dbReference type="InterPro" id="IPR038763">
    <property type="entry name" value="DHH_sf"/>
</dbReference>
<dbReference type="GO" id="GO:0016787">
    <property type="term" value="F:hydrolase activity"/>
    <property type="evidence" value="ECO:0007669"/>
    <property type="project" value="UniProtKB-UniRule"/>
</dbReference>
<dbReference type="FunFam" id="3.90.1640.10:FF:000002">
    <property type="entry name" value="Cyclic-di-AMP phosphodiesterase"/>
    <property type="match status" value="1"/>
</dbReference>
<organism evidence="6 7">
    <name type="scientific">Candidatus Mediterraneibacter caccavium</name>
    <dbReference type="NCBI Taxonomy" id="2838661"/>
    <lineage>
        <taxon>Bacteria</taxon>
        <taxon>Bacillati</taxon>
        <taxon>Bacillota</taxon>
        <taxon>Clostridia</taxon>
        <taxon>Lachnospirales</taxon>
        <taxon>Lachnospiraceae</taxon>
        <taxon>Mediterraneibacter</taxon>
    </lineage>
</organism>
<comment type="caution">
    <text evidence="6">The sequence shown here is derived from an EMBL/GenBank/DDBJ whole genome shotgun (WGS) entry which is preliminary data.</text>
</comment>
<dbReference type="PANTHER" id="PTHR47618:SF2">
    <property type="entry name" value="CYCLIC-DI-AMP PHOSPHODIESTERASE GDPP"/>
    <property type="match status" value="1"/>
</dbReference>
<feature type="binding site" evidence="2">
    <location>
        <position position="380"/>
    </location>
    <ligand>
        <name>Mn(2+)</name>
        <dbReference type="ChEBI" id="CHEBI:29035"/>
        <label>2</label>
    </ligand>
</feature>
<reference evidence="6" key="1">
    <citation type="journal article" date="2021" name="PeerJ">
        <title>Extensive microbial diversity within the chicken gut microbiome revealed by metagenomics and culture.</title>
        <authorList>
            <person name="Gilroy R."/>
            <person name="Ravi A."/>
            <person name="Getino M."/>
            <person name="Pursley I."/>
            <person name="Horton D.L."/>
            <person name="Alikhan N.F."/>
            <person name="Baker D."/>
            <person name="Gharbi K."/>
            <person name="Hall N."/>
            <person name="Watson M."/>
            <person name="Adriaenssens E.M."/>
            <person name="Foster-Nyarko E."/>
            <person name="Jarju S."/>
            <person name="Secka A."/>
            <person name="Antonio M."/>
            <person name="Oren A."/>
            <person name="Chaudhuri R.R."/>
            <person name="La Ragione R."/>
            <person name="Hildebrand F."/>
            <person name="Pallen M.J."/>
        </authorList>
    </citation>
    <scope>NUCLEOTIDE SEQUENCE</scope>
    <source>
        <strain evidence="6">ChiSjej5B23-15282</strain>
    </source>
</reference>
<dbReference type="Pfam" id="PF02272">
    <property type="entry name" value="DHHA1"/>
    <property type="match status" value="1"/>
</dbReference>
<dbReference type="GO" id="GO:0046872">
    <property type="term" value="F:metal ion binding"/>
    <property type="evidence" value="ECO:0007669"/>
    <property type="project" value="UniProtKB-KW"/>
</dbReference>
<dbReference type="Gene3D" id="3.90.1640.10">
    <property type="entry name" value="inorganic pyrophosphatase (n-terminal core)"/>
    <property type="match status" value="1"/>
</dbReference>
<name>A0A9D1VVC2_9FIRM</name>
<evidence type="ECO:0000313" key="7">
    <source>
        <dbReference type="Proteomes" id="UP000824243"/>
    </source>
</evidence>
<dbReference type="Pfam" id="PF01368">
    <property type="entry name" value="DHH"/>
    <property type="match status" value="1"/>
</dbReference>
<dbReference type="Gene3D" id="3.10.310.30">
    <property type="match status" value="1"/>
</dbReference>
<feature type="binding site" evidence="2">
    <location>
        <position position="374"/>
    </location>
    <ligand>
        <name>Mn(2+)</name>
        <dbReference type="ChEBI" id="CHEBI:29035"/>
        <label>1</label>
    </ligand>
</feature>
<keyword evidence="1" id="KW-0378">Hydrolase</keyword>
<accession>A0A9D1VVC2</accession>
<proteinExistence type="inferred from homology"/>
<keyword evidence="1" id="KW-1003">Cell membrane</keyword>